<feature type="transmembrane region" description="Helical" evidence="1">
    <location>
        <begin position="21"/>
        <end position="43"/>
    </location>
</feature>
<dbReference type="RefSeq" id="WP_063250438.1">
    <property type="nucleotide sequence ID" value="NZ_CBDRLP010000002.1"/>
</dbReference>
<reference evidence="3" key="1">
    <citation type="submission" date="2016-01" db="EMBL/GenBank/DDBJ databases">
        <title>Draft genome of Chromobacterium sp. F49.</title>
        <authorList>
            <person name="Hong K.W."/>
        </authorList>
    </citation>
    <scope>NUCLEOTIDE SEQUENCE [LARGE SCALE GENOMIC DNA]</scope>
    <source>
        <strain evidence="3">M40</strain>
    </source>
</reference>
<sequence length="93" mass="10463">MPSSEKSAIRRFFTERPQTRTDFVLTWVGISAVPIMMWPILGFLTGEMGEAFTRILPSLIVVPIVSGLVLTYVYSTQKKDSSLRKRSAGDPER</sequence>
<dbReference type="AlphaFoldDB" id="A0AB34XRC6"/>
<proteinExistence type="predicted"/>
<evidence type="ECO:0000313" key="2">
    <source>
        <dbReference type="EMBL" id="KZE17037.1"/>
    </source>
</evidence>
<comment type="caution">
    <text evidence="2">The sequence shown here is derived from an EMBL/GenBank/DDBJ whole genome shotgun (WGS) entry which is preliminary data.</text>
</comment>
<dbReference type="Proteomes" id="UP000076612">
    <property type="component" value="Unassembled WGS sequence"/>
</dbReference>
<gene>
    <name evidence="2" type="ORF">AVW13_14200</name>
</gene>
<evidence type="ECO:0000256" key="1">
    <source>
        <dbReference type="SAM" id="Phobius"/>
    </source>
</evidence>
<dbReference type="EMBL" id="LQQR01000028">
    <property type="protein sequence ID" value="KZE17037.1"/>
    <property type="molecule type" value="Genomic_DNA"/>
</dbReference>
<organism evidence="2 3">
    <name type="scientific">Brevibacterium casei</name>
    <dbReference type="NCBI Taxonomy" id="33889"/>
    <lineage>
        <taxon>Bacteria</taxon>
        <taxon>Bacillati</taxon>
        <taxon>Actinomycetota</taxon>
        <taxon>Actinomycetes</taxon>
        <taxon>Micrococcales</taxon>
        <taxon>Brevibacteriaceae</taxon>
        <taxon>Brevibacterium</taxon>
    </lineage>
</organism>
<keyword evidence="1" id="KW-0472">Membrane</keyword>
<feature type="transmembrane region" description="Helical" evidence="1">
    <location>
        <begin position="55"/>
        <end position="75"/>
    </location>
</feature>
<name>A0AB34XRC6_9MICO</name>
<evidence type="ECO:0000313" key="3">
    <source>
        <dbReference type="Proteomes" id="UP000076612"/>
    </source>
</evidence>
<protein>
    <submittedName>
        <fullName evidence="2">Uncharacterized protein</fullName>
    </submittedName>
</protein>
<keyword evidence="1" id="KW-0812">Transmembrane</keyword>
<accession>A0AB34XRC6</accession>
<keyword evidence="1" id="KW-1133">Transmembrane helix</keyword>